<proteinExistence type="predicted"/>
<accession>A0AA35JYR6</accession>
<feature type="compositionally biased region" description="Low complexity" evidence="1">
    <location>
        <begin position="9"/>
        <end position="20"/>
    </location>
</feature>
<keyword evidence="3" id="KW-1185">Reference proteome</keyword>
<dbReference type="EMBL" id="OX395127">
    <property type="protein sequence ID" value="CAI5768621.1"/>
    <property type="molecule type" value="Genomic_DNA"/>
</dbReference>
<reference evidence="2" key="1">
    <citation type="submission" date="2022-12" db="EMBL/GenBank/DDBJ databases">
        <authorList>
            <person name="Alioto T."/>
            <person name="Alioto T."/>
            <person name="Gomez Garrido J."/>
        </authorList>
    </citation>
    <scope>NUCLEOTIDE SEQUENCE</scope>
</reference>
<protein>
    <submittedName>
        <fullName evidence="2">Uncharacterized protein</fullName>
    </submittedName>
</protein>
<dbReference type="AlphaFoldDB" id="A0AA35JYR6"/>
<evidence type="ECO:0000313" key="3">
    <source>
        <dbReference type="Proteomes" id="UP001178461"/>
    </source>
</evidence>
<name>A0AA35JYR6_9SAUR</name>
<gene>
    <name evidence="2" type="ORF">PODLI_1B001796</name>
</gene>
<organism evidence="2 3">
    <name type="scientific">Podarcis lilfordi</name>
    <name type="common">Lilford's wall lizard</name>
    <dbReference type="NCBI Taxonomy" id="74358"/>
    <lineage>
        <taxon>Eukaryota</taxon>
        <taxon>Metazoa</taxon>
        <taxon>Chordata</taxon>
        <taxon>Craniata</taxon>
        <taxon>Vertebrata</taxon>
        <taxon>Euteleostomi</taxon>
        <taxon>Lepidosauria</taxon>
        <taxon>Squamata</taxon>
        <taxon>Bifurcata</taxon>
        <taxon>Unidentata</taxon>
        <taxon>Episquamata</taxon>
        <taxon>Laterata</taxon>
        <taxon>Lacertibaenia</taxon>
        <taxon>Lacertidae</taxon>
        <taxon>Podarcis</taxon>
    </lineage>
</organism>
<sequence>MPNMAAAVLPRGGAAGGNLRPGPPPGNWSPLRIPSPSSPSPGGVQPGTAPGSLNPRSEPRWSLWLQPLTAKMVEPAANLSGSLGLLVAEKPEMPALYV</sequence>
<evidence type="ECO:0000313" key="2">
    <source>
        <dbReference type="EMBL" id="CAI5768621.1"/>
    </source>
</evidence>
<dbReference type="Proteomes" id="UP001178461">
    <property type="component" value="Chromosome 2"/>
</dbReference>
<feature type="region of interest" description="Disordered" evidence="1">
    <location>
        <begin position="1"/>
        <end position="59"/>
    </location>
</feature>
<evidence type="ECO:0000256" key="1">
    <source>
        <dbReference type="SAM" id="MobiDB-lite"/>
    </source>
</evidence>